<evidence type="ECO:0008006" key="3">
    <source>
        <dbReference type="Google" id="ProtNLM"/>
    </source>
</evidence>
<gene>
    <name evidence="1" type="ORF">MA16_Dca002880</name>
</gene>
<dbReference type="PANTHER" id="PTHR35218">
    <property type="entry name" value="RNASE H DOMAIN-CONTAINING PROTEIN"/>
    <property type="match status" value="1"/>
</dbReference>
<dbReference type="Proteomes" id="UP000233837">
    <property type="component" value="Unassembled WGS sequence"/>
</dbReference>
<sequence>MSCHNFSSSSPGRIWLKWNVDTINFMPMYTSSQLIHGMLSSSPANMFALTVVYAANSLAVRVEMWEQLFRLAEGINFPWIIMGDFNCYKDAKEKYSGSIPNHSRMNELNTWMFESRSFDLASTGLKFS</sequence>
<protein>
    <recommendedName>
        <fullName evidence="3">Endonuclease/exonuclease/phosphatase domain-containing protein</fullName>
    </recommendedName>
</protein>
<dbReference type="Gene3D" id="3.60.10.10">
    <property type="entry name" value="Endonuclease/exonuclease/phosphatase"/>
    <property type="match status" value="1"/>
</dbReference>
<proteinExistence type="predicted"/>
<evidence type="ECO:0000313" key="2">
    <source>
        <dbReference type="Proteomes" id="UP000233837"/>
    </source>
</evidence>
<reference evidence="1 2" key="1">
    <citation type="journal article" date="2016" name="Sci. Rep.">
        <title>The Dendrobium catenatum Lindl. genome sequence provides insights into polysaccharide synthase, floral development and adaptive evolution.</title>
        <authorList>
            <person name="Zhang G.Q."/>
            <person name="Xu Q."/>
            <person name="Bian C."/>
            <person name="Tsai W.C."/>
            <person name="Yeh C.M."/>
            <person name="Liu K.W."/>
            <person name="Yoshida K."/>
            <person name="Zhang L.S."/>
            <person name="Chang S.B."/>
            <person name="Chen F."/>
            <person name="Shi Y."/>
            <person name="Su Y.Y."/>
            <person name="Zhang Y.Q."/>
            <person name="Chen L.J."/>
            <person name="Yin Y."/>
            <person name="Lin M."/>
            <person name="Huang H."/>
            <person name="Deng H."/>
            <person name="Wang Z.W."/>
            <person name="Zhu S.L."/>
            <person name="Zhao X."/>
            <person name="Deng C."/>
            <person name="Niu S.C."/>
            <person name="Huang J."/>
            <person name="Wang M."/>
            <person name="Liu G.H."/>
            <person name="Yang H.J."/>
            <person name="Xiao X.J."/>
            <person name="Hsiao Y.Y."/>
            <person name="Wu W.L."/>
            <person name="Chen Y.Y."/>
            <person name="Mitsuda N."/>
            <person name="Ohme-Takagi M."/>
            <person name="Luo Y.B."/>
            <person name="Van de Peer Y."/>
            <person name="Liu Z.J."/>
        </authorList>
    </citation>
    <scope>NUCLEOTIDE SEQUENCE [LARGE SCALE GENOMIC DNA]</scope>
    <source>
        <tissue evidence="1">The whole plant</tissue>
    </source>
</reference>
<dbReference type="InterPro" id="IPR036691">
    <property type="entry name" value="Endo/exonu/phosph_ase_sf"/>
</dbReference>
<dbReference type="AlphaFoldDB" id="A0A2I0X8V5"/>
<accession>A0A2I0X8V5</accession>
<dbReference type="PANTHER" id="PTHR35218:SF7">
    <property type="entry name" value="ENDONUCLEASE_EXONUCLEASE_PHOSPHATASE"/>
    <property type="match status" value="1"/>
</dbReference>
<dbReference type="EMBL" id="KZ502052">
    <property type="protein sequence ID" value="PKU84367.1"/>
    <property type="molecule type" value="Genomic_DNA"/>
</dbReference>
<organism evidence="1 2">
    <name type="scientific">Dendrobium catenatum</name>
    <dbReference type="NCBI Taxonomy" id="906689"/>
    <lineage>
        <taxon>Eukaryota</taxon>
        <taxon>Viridiplantae</taxon>
        <taxon>Streptophyta</taxon>
        <taxon>Embryophyta</taxon>
        <taxon>Tracheophyta</taxon>
        <taxon>Spermatophyta</taxon>
        <taxon>Magnoliopsida</taxon>
        <taxon>Liliopsida</taxon>
        <taxon>Asparagales</taxon>
        <taxon>Orchidaceae</taxon>
        <taxon>Epidendroideae</taxon>
        <taxon>Malaxideae</taxon>
        <taxon>Dendrobiinae</taxon>
        <taxon>Dendrobium</taxon>
    </lineage>
</organism>
<evidence type="ECO:0000313" key="1">
    <source>
        <dbReference type="EMBL" id="PKU84367.1"/>
    </source>
</evidence>
<keyword evidence="2" id="KW-1185">Reference proteome</keyword>
<dbReference type="SUPFAM" id="SSF56219">
    <property type="entry name" value="DNase I-like"/>
    <property type="match status" value="1"/>
</dbReference>
<reference evidence="1 2" key="2">
    <citation type="journal article" date="2017" name="Nature">
        <title>The Apostasia genome and the evolution of orchids.</title>
        <authorList>
            <person name="Zhang G.Q."/>
            <person name="Liu K.W."/>
            <person name="Li Z."/>
            <person name="Lohaus R."/>
            <person name="Hsiao Y.Y."/>
            <person name="Niu S.C."/>
            <person name="Wang J.Y."/>
            <person name="Lin Y.C."/>
            <person name="Xu Q."/>
            <person name="Chen L.J."/>
            <person name="Yoshida K."/>
            <person name="Fujiwara S."/>
            <person name="Wang Z.W."/>
            <person name="Zhang Y.Q."/>
            <person name="Mitsuda N."/>
            <person name="Wang M."/>
            <person name="Liu G.H."/>
            <person name="Pecoraro L."/>
            <person name="Huang H.X."/>
            <person name="Xiao X.J."/>
            <person name="Lin M."/>
            <person name="Wu X.Y."/>
            <person name="Wu W.L."/>
            <person name="Chen Y.Y."/>
            <person name="Chang S.B."/>
            <person name="Sakamoto S."/>
            <person name="Ohme-Takagi M."/>
            <person name="Yagi M."/>
            <person name="Zeng S.J."/>
            <person name="Shen C.Y."/>
            <person name="Yeh C.M."/>
            <person name="Luo Y.B."/>
            <person name="Tsai W.C."/>
            <person name="Van de Peer Y."/>
            <person name="Liu Z.J."/>
        </authorList>
    </citation>
    <scope>NUCLEOTIDE SEQUENCE [LARGE SCALE GENOMIC DNA]</scope>
    <source>
        <tissue evidence="1">The whole plant</tissue>
    </source>
</reference>
<name>A0A2I0X8V5_9ASPA</name>